<name>A0A1J5T2A6_9ZZZZ</name>
<evidence type="ECO:0000313" key="2">
    <source>
        <dbReference type="EMBL" id="OIR14919.1"/>
    </source>
</evidence>
<organism evidence="2">
    <name type="scientific">mine drainage metagenome</name>
    <dbReference type="NCBI Taxonomy" id="410659"/>
    <lineage>
        <taxon>unclassified sequences</taxon>
        <taxon>metagenomes</taxon>
        <taxon>ecological metagenomes</taxon>
    </lineage>
</organism>
<evidence type="ECO:0000259" key="1">
    <source>
        <dbReference type="Pfam" id="PF08308"/>
    </source>
</evidence>
<dbReference type="EMBL" id="MLJW01000010">
    <property type="protein sequence ID" value="OIR14919.1"/>
    <property type="molecule type" value="Genomic_DNA"/>
</dbReference>
<comment type="caution">
    <text evidence="2">The sequence shown here is derived from an EMBL/GenBank/DDBJ whole genome shotgun (WGS) entry which is preliminary data.</text>
</comment>
<dbReference type="InterPro" id="IPR013229">
    <property type="entry name" value="PEGA"/>
</dbReference>
<proteinExistence type="predicted"/>
<protein>
    <submittedName>
        <fullName evidence="2">PEGA domain protein</fullName>
    </submittedName>
</protein>
<reference evidence="2" key="1">
    <citation type="submission" date="2016-10" db="EMBL/GenBank/DDBJ databases">
        <title>Sequence of Gallionella enrichment culture.</title>
        <authorList>
            <person name="Poehlein A."/>
            <person name="Muehling M."/>
            <person name="Daniel R."/>
        </authorList>
    </citation>
    <scope>NUCLEOTIDE SEQUENCE</scope>
</reference>
<gene>
    <name evidence="2" type="ORF">GALL_40350</name>
</gene>
<dbReference type="Gene3D" id="3.40.50.10610">
    <property type="entry name" value="ABC-type transport auxiliary lipoprotein component"/>
    <property type="match status" value="1"/>
</dbReference>
<dbReference type="Pfam" id="PF08308">
    <property type="entry name" value="PEGA"/>
    <property type="match status" value="1"/>
</dbReference>
<accession>A0A1J5T2A6</accession>
<feature type="domain" description="PEGA" evidence="1">
    <location>
        <begin position="289"/>
        <end position="348"/>
    </location>
</feature>
<sequence>MKNALLLILCLLGASLLAQSVEHDTSVDPARVETRTYKTKDGRMVTERVTTTRIKETDTVTPVSHFKAALFINNRAGAKFDAAMAPFEDLVTGKVTDKGFEVLSREVITDSMRSFDSQVASSRRDPNGLDAQLTERSSALRLAQGLGADYLLVASITSIGTKERAIDAYGVKMITKDTTMRVSYKILDGHTGGSITAGTFAVTASSRQSANAVEKDDDVYNELLDQASTKIADSLETKVADNRIRPPSEAPSAVRFTVKAEAADLMIPDVRIGADRTVSISDNSLKVAPVAATVEIDGVAVGTAPGSFSVAPGFHKLRVSREGFVSWERTINAVDGQSLTVALRLSEAQYQRWKDATAFINGLKNGAKLTDAQVKVLEGAGKMLEQSGFKVNTKDAPGAVYHSIF</sequence>
<dbReference type="AlphaFoldDB" id="A0A1J5T2A6"/>